<dbReference type="GO" id="GO:0003855">
    <property type="term" value="F:3-dehydroquinate dehydratase activity"/>
    <property type="evidence" value="ECO:0007669"/>
    <property type="project" value="UniProtKB-EC"/>
</dbReference>
<sequence length="46" mass="5016">MSGTSAPKLLTDVLRKAAARFKSAAGERQARINTVFPTIHDPKYLS</sequence>
<dbReference type="EC" id="4.2.1.10" evidence="1"/>
<keyword evidence="1" id="KW-0456">Lyase</keyword>
<name>N6W5P2_9ACTO</name>
<dbReference type="EMBL" id="AQHZ01000024">
    <property type="protein sequence ID" value="ENO17810.1"/>
    <property type="molecule type" value="Genomic_DNA"/>
</dbReference>
<protein>
    <submittedName>
        <fullName evidence="1">3-dehydroquinate dehydratase</fullName>
        <ecNumber evidence="1">4.2.1.10</ecNumber>
    </submittedName>
</protein>
<evidence type="ECO:0000313" key="2">
    <source>
        <dbReference type="Proteomes" id="UP000013015"/>
    </source>
</evidence>
<accession>N6W5P2</accession>
<proteinExistence type="predicted"/>
<keyword evidence="2" id="KW-1185">Reference proteome</keyword>
<dbReference type="PATRIC" id="fig|888050.3.peg.1657"/>
<dbReference type="Proteomes" id="UP000013015">
    <property type="component" value="Unassembled WGS sequence"/>
</dbReference>
<organism evidence="1 2">
    <name type="scientific">Schaalia cardiffensis F0333</name>
    <dbReference type="NCBI Taxonomy" id="888050"/>
    <lineage>
        <taxon>Bacteria</taxon>
        <taxon>Bacillati</taxon>
        <taxon>Actinomycetota</taxon>
        <taxon>Actinomycetes</taxon>
        <taxon>Actinomycetales</taxon>
        <taxon>Actinomycetaceae</taxon>
        <taxon>Schaalia</taxon>
    </lineage>
</organism>
<comment type="caution">
    <text evidence="1">The sequence shown here is derived from an EMBL/GenBank/DDBJ whole genome shotgun (WGS) entry which is preliminary data.</text>
</comment>
<dbReference type="HOGENOM" id="CLU_3179040_0_0_11"/>
<evidence type="ECO:0000313" key="1">
    <source>
        <dbReference type="EMBL" id="ENO17810.1"/>
    </source>
</evidence>
<reference evidence="1 2" key="1">
    <citation type="submission" date="2013-03" db="EMBL/GenBank/DDBJ databases">
        <title>Reference genome for the Human Microbiome Project.</title>
        <authorList>
            <person name="Aqrawi P."/>
            <person name="Ayvaz T."/>
            <person name="Bess C."/>
            <person name="Blankenburg K."/>
            <person name="Coyle M."/>
            <person name="Deng J."/>
            <person name="Forbes L."/>
            <person name="Fowler G."/>
            <person name="Francisco L."/>
            <person name="Fu Q."/>
            <person name="Gibbs R."/>
            <person name="Gross S."/>
            <person name="Gubbala S."/>
            <person name="Hale W."/>
            <person name="Hemphill L."/>
            <person name="Highlander S."/>
            <person name="Hirani K."/>
            <person name="Jackson L."/>
            <person name="Jakkamsetti A."/>
            <person name="Javaid M."/>
            <person name="Jayaseelan J.C."/>
            <person name="Jiang H."/>
            <person name="Joshi V."/>
            <person name="Korchina V."/>
            <person name="Kovar C."/>
            <person name="Lara F."/>
            <person name="Lee S."/>
            <person name="Liu Y."/>
            <person name="Mata R."/>
            <person name="Mathew T."/>
            <person name="Munidasa M."/>
            <person name="Muzny D."/>
            <person name="Nazareth L."/>
            <person name="Ngo R."/>
            <person name="Nguyen L."/>
            <person name="Nguyen N."/>
            <person name="Okwuonu G."/>
            <person name="Ongeri F."/>
            <person name="Palculict T."/>
            <person name="Patil S."/>
            <person name="Petrosino J."/>
            <person name="Pham C."/>
            <person name="Pham P."/>
            <person name="Pu L.-L."/>
            <person name="Qin X."/>
            <person name="Qu J."/>
            <person name="Reid J."/>
            <person name="Ross M."/>
            <person name="Ruth R."/>
            <person name="Saada N."/>
            <person name="San Lucas F."/>
            <person name="Santibanez J."/>
            <person name="Shang Y."/>
            <person name="Simmons D."/>
            <person name="Song X.-Z."/>
            <person name="Tang L.-Y."/>
            <person name="Thornton R."/>
            <person name="Warren J."/>
            <person name="Weissenberger G."/>
            <person name="Wilczek-Boney K."/>
            <person name="Worley K."/>
            <person name="Youmans B."/>
            <person name="Zhang J."/>
            <person name="Zhang L."/>
            <person name="Zhao Z."/>
            <person name="Zhou C."/>
            <person name="Zhu D."/>
            <person name="Zhu Y."/>
        </authorList>
    </citation>
    <scope>NUCLEOTIDE SEQUENCE [LARGE SCALE GENOMIC DNA]</scope>
    <source>
        <strain evidence="1 2">F0333</strain>
    </source>
</reference>
<dbReference type="AlphaFoldDB" id="N6W5P2"/>
<gene>
    <name evidence="1" type="ORF">HMPREF9004_1720</name>
</gene>